<dbReference type="SUPFAM" id="SSF46565">
    <property type="entry name" value="Chaperone J-domain"/>
    <property type="match status" value="1"/>
</dbReference>
<keyword evidence="1" id="KW-0175">Coiled coil</keyword>
<dbReference type="InterPro" id="IPR001623">
    <property type="entry name" value="DnaJ_domain"/>
</dbReference>
<protein>
    <submittedName>
        <fullName evidence="3">Molecular chaperone DnaJ</fullName>
    </submittedName>
</protein>
<evidence type="ECO:0000256" key="1">
    <source>
        <dbReference type="SAM" id="Coils"/>
    </source>
</evidence>
<proteinExistence type="predicted"/>
<evidence type="ECO:0000256" key="2">
    <source>
        <dbReference type="SAM" id="MobiDB-lite"/>
    </source>
</evidence>
<gene>
    <name evidence="3" type="ORF">DN412_40370</name>
</gene>
<feature type="region of interest" description="Disordered" evidence="2">
    <location>
        <begin position="163"/>
        <end position="202"/>
    </location>
</feature>
<reference evidence="4" key="1">
    <citation type="submission" date="2018-06" db="EMBL/GenBank/DDBJ databases">
        <authorList>
            <person name="Feng T."/>
            <person name="Jeon C.O."/>
        </authorList>
    </citation>
    <scope>NUCLEOTIDE SEQUENCE [LARGE SCALE GENOMIC DNA]</scope>
    <source>
        <strain evidence="4">S23</strain>
    </source>
</reference>
<dbReference type="EMBL" id="QKWJ01000135">
    <property type="protein sequence ID" value="RDK02598.1"/>
    <property type="molecule type" value="Genomic_DNA"/>
</dbReference>
<dbReference type="RefSeq" id="WP_115216649.1">
    <property type="nucleotide sequence ID" value="NZ_QKWJ01000135.1"/>
</dbReference>
<dbReference type="CDD" id="cd06257">
    <property type="entry name" value="DnaJ"/>
    <property type="match status" value="1"/>
</dbReference>
<evidence type="ECO:0000313" key="3">
    <source>
        <dbReference type="EMBL" id="RDK02598.1"/>
    </source>
</evidence>
<name>A0A370NAR3_9BURK</name>
<comment type="caution">
    <text evidence="3">The sequence shown here is derived from an EMBL/GenBank/DDBJ whole genome shotgun (WGS) entry which is preliminary data.</text>
</comment>
<dbReference type="AlphaFoldDB" id="A0A370NAR3"/>
<organism evidence="3 4">
    <name type="scientific">Cupriavidus lacunae</name>
    <dbReference type="NCBI Taxonomy" id="2666307"/>
    <lineage>
        <taxon>Bacteria</taxon>
        <taxon>Pseudomonadati</taxon>
        <taxon>Pseudomonadota</taxon>
        <taxon>Betaproteobacteria</taxon>
        <taxon>Burkholderiales</taxon>
        <taxon>Burkholderiaceae</taxon>
        <taxon>Cupriavidus</taxon>
    </lineage>
</organism>
<feature type="coiled-coil region" evidence="1">
    <location>
        <begin position="276"/>
        <end position="342"/>
    </location>
</feature>
<sequence>MARINHQSVSIAPDHNRSTLSKGQKTFNSLIQQIEKRRLRLRAWESVTPTFQQRYVNDFLPLEQNSTDLQIQMVHCLDRAYEQKGLTNAERRKLAAVIANLAGPLADEDDGLKAIYNKYSTTDYDSETAAEIDSMKSMLEAVLGVELGDDVDMSSPEDLLQRAQAHMEQQQAEATTEAAAREARRAKRKKSPKQLAAEARAQEEQAQISLSIREVYRKLASALHPDRETDPRERERKTKLMQRVNEAYNKNNLLQLLELQLELEHIDQYSINGISEDRLKHYNKILKEQVRELDQEIQHVETAFRHSYGIDPFESLSPNTVLRNLAAEMTDLRHNIRALQDDLIAFKDIKKLKLGLKSFKLEPRVPDFDLMPF</sequence>
<feature type="compositionally biased region" description="Polar residues" evidence="2">
    <location>
        <begin position="1"/>
        <end position="10"/>
    </location>
</feature>
<feature type="compositionally biased region" description="Low complexity" evidence="2">
    <location>
        <begin position="163"/>
        <end position="178"/>
    </location>
</feature>
<keyword evidence="4" id="KW-1185">Reference proteome</keyword>
<evidence type="ECO:0000313" key="4">
    <source>
        <dbReference type="Proteomes" id="UP000255165"/>
    </source>
</evidence>
<dbReference type="Gene3D" id="1.10.287.110">
    <property type="entry name" value="DnaJ domain"/>
    <property type="match status" value="1"/>
</dbReference>
<feature type="region of interest" description="Disordered" evidence="2">
    <location>
        <begin position="1"/>
        <end position="22"/>
    </location>
</feature>
<dbReference type="InterPro" id="IPR036869">
    <property type="entry name" value="J_dom_sf"/>
</dbReference>
<accession>A0A370NAR3</accession>
<dbReference type="Proteomes" id="UP000255165">
    <property type="component" value="Unassembled WGS sequence"/>
</dbReference>